<dbReference type="SUPFAM" id="SSF55957">
    <property type="entry name" value="Phosphoglucomutase, C-terminal domain"/>
    <property type="match status" value="1"/>
</dbReference>
<gene>
    <name evidence="12" type="ORF">GMO_23520</name>
</gene>
<organism evidence="12 13">
    <name type="scientific">Gluconobacter morbifer G707</name>
    <dbReference type="NCBI Taxonomy" id="1088869"/>
    <lineage>
        <taxon>Bacteria</taxon>
        <taxon>Pseudomonadati</taxon>
        <taxon>Pseudomonadota</taxon>
        <taxon>Alphaproteobacteria</taxon>
        <taxon>Acetobacterales</taxon>
        <taxon>Acetobacteraceae</taxon>
        <taxon>Gluconobacter</taxon>
    </lineage>
</organism>
<dbReference type="Pfam" id="PF02879">
    <property type="entry name" value="PGM_PMM_II"/>
    <property type="match status" value="1"/>
</dbReference>
<dbReference type="GO" id="GO:0005829">
    <property type="term" value="C:cytosol"/>
    <property type="evidence" value="ECO:0007669"/>
    <property type="project" value="TreeGrafter"/>
</dbReference>
<dbReference type="Pfam" id="PF02878">
    <property type="entry name" value="PGM_PMM_I"/>
    <property type="match status" value="1"/>
</dbReference>
<name>G6XLV3_9PROT</name>
<evidence type="ECO:0000256" key="4">
    <source>
        <dbReference type="ARBA" id="ARBA00022723"/>
    </source>
</evidence>
<feature type="domain" description="Alpha-D-phosphohexomutase alpha/beta/alpha" evidence="11">
    <location>
        <begin position="289"/>
        <end position="407"/>
    </location>
</feature>
<evidence type="ECO:0000256" key="6">
    <source>
        <dbReference type="ARBA" id="ARBA00023235"/>
    </source>
</evidence>
<evidence type="ECO:0000259" key="8">
    <source>
        <dbReference type="Pfam" id="PF00408"/>
    </source>
</evidence>
<dbReference type="EMBL" id="AGQV01000010">
    <property type="protein sequence ID" value="EHH67358.1"/>
    <property type="molecule type" value="Genomic_DNA"/>
</dbReference>
<dbReference type="AlphaFoldDB" id="G6XLV3"/>
<keyword evidence="4 7" id="KW-0479">Metal-binding</keyword>
<dbReference type="Pfam" id="PF02880">
    <property type="entry name" value="PGM_PMM_III"/>
    <property type="match status" value="1"/>
</dbReference>
<dbReference type="STRING" id="1088869.GMO_23520"/>
<dbReference type="SUPFAM" id="SSF53738">
    <property type="entry name" value="Phosphoglucomutase, first 3 domains"/>
    <property type="match status" value="3"/>
</dbReference>
<dbReference type="Proteomes" id="UP000004949">
    <property type="component" value="Unassembled WGS sequence"/>
</dbReference>
<dbReference type="GO" id="GO:0006048">
    <property type="term" value="P:UDP-N-acetylglucosamine biosynthetic process"/>
    <property type="evidence" value="ECO:0007669"/>
    <property type="project" value="TreeGrafter"/>
</dbReference>
<sequence length="506" mass="54524">MEDPHACEEKARKVQGKLMRISEWMERSGVAFGTSGARGLVTAMTDQVCFAYTVGYLRHLEVLGEFAPGKPVALAGDLRPSTPRILRTCAAAIRYAGGEPLFCGYVPTPALCHYAFARGIPSLMVTGSHIPADRNGIKFNRAHGEFLKSDEVAMREQTVNLPEDLFDAEGMLAVPPELPPITDVVPGFVARYRDFFGEKALEGLKLGVYQHSAVGRDVLVQVVEALGGTAVPLGRADSFIPVDTEAVRPEDAELARAWATDDDYHAILTTDGDSDRPLLADHQGNWLRGDVLGILSARFLDAASVSTPVSSNTALEKAGFAKDVRRTRIGSPFVVGAMSEAVANGHQPVVGYEANGGFLLASDIAQDGRDLTSLPTRDSVLPMLCALLAAREHGDSLQALVETLPPRFTLSDRLKEMPTAQSRKHLEELRRNPAAGAQELGLTKVCGPLSGVDETDGLRMSFADGDIIHFRPSGNAPELRVYVEADSLPRAETLLETGMKAVSAWR</sequence>
<evidence type="ECO:0000256" key="5">
    <source>
        <dbReference type="ARBA" id="ARBA00022842"/>
    </source>
</evidence>
<evidence type="ECO:0000259" key="9">
    <source>
        <dbReference type="Pfam" id="PF02878"/>
    </source>
</evidence>
<feature type="domain" description="Alpha-D-phosphohexomutase alpha/beta/alpha" evidence="10">
    <location>
        <begin position="189"/>
        <end position="284"/>
    </location>
</feature>
<protein>
    <submittedName>
        <fullName evidence="12">Phosphomannomutase</fullName>
    </submittedName>
</protein>
<proteinExistence type="inferred from homology"/>
<evidence type="ECO:0000256" key="1">
    <source>
        <dbReference type="ARBA" id="ARBA00001946"/>
    </source>
</evidence>
<reference evidence="12 13" key="1">
    <citation type="submission" date="2011-10" db="EMBL/GenBank/DDBJ databases">
        <title>Genome sequence of Gluconobacter morbifer G707, isolated from Drosophila gut.</title>
        <authorList>
            <person name="Lee W.-J."/>
            <person name="Kim E.-K."/>
        </authorList>
    </citation>
    <scope>NUCLEOTIDE SEQUENCE [LARGE SCALE GENOMIC DNA]</scope>
    <source>
        <strain evidence="12 13">G707</strain>
    </source>
</reference>
<keyword evidence="13" id="KW-1185">Reference proteome</keyword>
<dbReference type="Gene3D" id="3.40.120.10">
    <property type="entry name" value="Alpha-D-Glucose-1,6-Bisphosphate, subunit A, domain 3"/>
    <property type="match status" value="3"/>
</dbReference>
<keyword evidence="6" id="KW-0413">Isomerase</keyword>
<dbReference type="InterPro" id="IPR016055">
    <property type="entry name" value="A-D-PHexomutase_a/b/a-I/II/III"/>
</dbReference>
<dbReference type="PANTHER" id="PTHR42946:SF1">
    <property type="entry name" value="PHOSPHOGLUCOMUTASE (ALPHA-D-GLUCOSE-1,6-BISPHOSPHATE-DEPENDENT)"/>
    <property type="match status" value="1"/>
</dbReference>
<comment type="cofactor">
    <cofactor evidence="1">
        <name>Mg(2+)</name>
        <dbReference type="ChEBI" id="CHEBI:18420"/>
    </cofactor>
</comment>
<dbReference type="GO" id="GO:0000287">
    <property type="term" value="F:magnesium ion binding"/>
    <property type="evidence" value="ECO:0007669"/>
    <property type="project" value="InterPro"/>
</dbReference>
<feature type="domain" description="Alpha-D-phosphohexomutase alpha/beta/alpha" evidence="9">
    <location>
        <begin position="31"/>
        <end position="151"/>
    </location>
</feature>
<evidence type="ECO:0000256" key="3">
    <source>
        <dbReference type="ARBA" id="ARBA00022553"/>
    </source>
</evidence>
<keyword evidence="3" id="KW-0597">Phosphoprotein</keyword>
<dbReference type="CDD" id="cd03088">
    <property type="entry name" value="ManB"/>
    <property type="match status" value="1"/>
</dbReference>
<evidence type="ECO:0000256" key="7">
    <source>
        <dbReference type="RuleBase" id="RU004326"/>
    </source>
</evidence>
<dbReference type="InterPro" id="IPR005846">
    <property type="entry name" value="A-D-PHexomutase_a/b/a-III"/>
</dbReference>
<evidence type="ECO:0000259" key="11">
    <source>
        <dbReference type="Pfam" id="PF02880"/>
    </source>
</evidence>
<dbReference type="eggNOG" id="COG1109">
    <property type="taxonomic scope" value="Bacteria"/>
</dbReference>
<comment type="caution">
    <text evidence="12">The sequence shown here is derived from an EMBL/GenBank/DDBJ whole genome shotgun (WGS) entry which is preliminary data.</text>
</comment>
<dbReference type="InterPro" id="IPR050060">
    <property type="entry name" value="Phosphoglucosamine_mutase"/>
</dbReference>
<evidence type="ECO:0000313" key="12">
    <source>
        <dbReference type="EMBL" id="EHH67358.1"/>
    </source>
</evidence>
<dbReference type="PANTHER" id="PTHR42946">
    <property type="entry name" value="PHOSPHOHEXOSE MUTASE"/>
    <property type="match status" value="1"/>
</dbReference>
<dbReference type="GO" id="GO:0005975">
    <property type="term" value="P:carbohydrate metabolic process"/>
    <property type="evidence" value="ECO:0007669"/>
    <property type="project" value="InterPro"/>
</dbReference>
<dbReference type="PROSITE" id="PS00710">
    <property type="entry name" value="PGM_PMM"/>
    <property type="match status" value="1"/>
</dbReference>
<evidence type="ECO:0000259" key="10">
    <source>
        <dbReference type="Pfam" id="PF02879"/>
    </source>
</evidence>
<dbReference type="InterPro" id="IPR005844">
    <property type="entry name" value="A-D-PHexomutase_a/b/a-I"/>
</dbReference>
<dbReference type="InterPro" id="IPR036900">
    <property type="entry name" value="A-D-PHexomutase_C_sf"/>
</dbReference>
<dbReference type="InterPro" id="IPR005845">
    <property type="entry name" value="A-D-PHexomutase_a/b/a-II"/>
</dbReference>
<comment type="similarity">
    <text evidence="2 7">Belongs to the phosphohexose mutase family.</text>
</comment>
<dbReference type="Pfam" id="PF00408">
    <property type="entry name" value="PGM_PMM_IV"/>
    <property type="match status" value="1"/>
</dbReference>
<evidence type="ECO:0000313" key="13">
    <source>
        <dbReference type="Proteomes" id="UP000004949"/>
    </source>
</evidence>
<dbReference type="PATRIC" id="fig|1088869.3.peg.2348"/>
<accession>G6XLV3</accession>
<evidence type="ECO:0000256" key="2">
    <source>
        <dbReference type="ARBA" id="ARBA00010231"/>
    </source>
</evidence>
<keyword evidence="5 7" id="KW-0460">Magnesium</keyword>
<dbReference type="GO" id="GO:0008966">
    <property type="term" value="F:phosphoglucosamine mutase activity"/>
    <property type="evidence" value="ECO:0007669"/>
    <property type="project" value="TreeGrafter"/>
</dbReference>
<dbReference type="Gene3D" id="3.30.310.50">
    <property type="entry name" value="Alpha-D-phosphohexomutase, C-terminal domain"/>
    <property type="match status" value="1"/>
</dbReference>
<dbReference type="InterPro" id="IPR005843">
    <property type="entry name" value="A-D-PHexomutase_C"/>
</dbReference>
<feature type="domain" description="Alpha-D-phosphohexomutase C-terminal" evidence="8">
    <location>
        <begin position="438"/>
        <end position="495"/>
    </location>
</feature>
<dbReference type="GO" id="GO:0009252">
    <property type="term" value="P:peptidoglycan biosynthetic process"/>
    <property type="evidence" value="ECO:0007669"/>
    <property type="project" value="TreeGrafter"/>
</dbReference>
<dbReference type="InterPro" id="IPR016066">
    <property type="entry name" value="A-D-PHexomutase_CS"/>
</dbReference>
<dbReference type="GO" id="GO:0004615">
    <property type="term" value="F:phosphomannomutase activity"/>
    <property type="evidence" value="ECO:0007669"/>
    <property type="project" value="TreeGrafter"/>
</dbReference>